<dbReference type="EMBL" id="ML978295">
    <property type="protein sequence ID" value="KAF2024455.1"/>
    <property type="molecule type" value="Genomic_DNA"/>
</dbReference>
<gene>
    <name evidence="1" type="ORF">EK21DRAFT_104659</name>
</gene>
<dbReference type="AlphaFoldDB" id="A0A9P4GZQ6"/>
<dbReference type="OrthoDB" id="8249012at2759"/>
<dbReference type="PANTHER" id="PTHR30613:SF1">
    <property type="entry name" value="DUF1479 DOMAIN PROTEIN (AFU_ORTHOLOGUE AFUA_5G09280)"/>
    <property type="match status" value="1"/>
</dbReference>
<evidence type="ECO:0000313" key="2">
    <source>
        <dbReference type="Proteomes" id="UP000799777"/>
    </source>
</evidence>
<keyword evidence="2" id="KW-1185">Reference proteome</keyword>
<dbReference type="Gene3D" id="2.60.120.330">
    <property type="entry name" value="B-lactam Antibiotic, Isopenicillin N Synthase, Chain"/>
    <property type="match status" value="2"/>
</dbReference>
<accession>A0A9P4GZQ6</accession>
<protein>
    <submittedName>
        <fullName evidence="1">DUF1479-domain-containing protein</fullName>
    </submittedName>
</protein>
<name>A0A9P4GZQ6_9PLEO</name>
<dbReference type="InterPro" id="IPR027443">
    <property type="entry name" value="IPNS-like_sf"/>
</dbReference>
<dbReference type="SUPFAM" id="SSF51197">
    <property type="entry name" value="Clavaminate synthase-like"/>
    <property type="match status" value="1"/>
</dbReference>
<reference evidence="1" key="1">
    <citation type="journal article" date="2020" name="Stud. Mycol.">
        <title>101 Dothideomycetes genomes: a test case for predicting lifestyles and emergence of pathogens.</title>
        <authorList>
            <person name="Haridas S."/>
            <person name="Albert R."/>
            <person name="Binder M."/>
            <person name="Bloem J."/>
            <person name="Labutti K."/>
            <person name="Salamov A."/>
            <person name="Andreopoulos B."/>
            <person name="Baker S."/>
            <person name="Barry K."/>
            <person name="Bills G."/>
            <person name="Bluhm B."/>
            <person name="Cannon C."/>
            <person name="Castanera R."/>
            <person name="Culley D."/>
            <person name="Daum C."/>
            <person name="Ezra D."/>
            <person name="Gonzalez J."/>
            <person name="Henrissat B."/>
            <person name="Kuo A."/>
            <person name="Liang C."/>
            <person name="Lipzen A."/>
            <person name="Lutzoni F."/>
            <person name="Magnuson J."/>
            <person name="Mondo S."/>
            <person name="Nolan M."/>
            <person name="Ohm R."/>
            <person name="Pangilinan J."/>
            <person name="Park H.-J."/>
            <person name="Ramirez L."/>
            <person name="Alfaro M."/>
            <person name="Sun H."/>
            <person name="Tritt A."/>
            <person name="Yoshinaga Y."/>
            <person name="Zwiers L.-H."/>
            <person name="Turgeon B."/>
            <person name="Goodwin S."/>
            <person name="Spatafora J."/>
            <person name="Crous P."/>
            <person name="Grigoriev I."/>
        </authorList>
    </citation>
    <scope>NUCLEOTIDE SEQUENCE</scope>
    <source>
        <strain evidence="1">CBS 110217</strain>
    </source>
</reference>
<dbReference type="PANTHER" id="PTHR30613">
    <property type="entry name" value="UNCHARACTERIZED PROTEIN YBIU-RELATED"/>
    <property type="match status" value="1"/>
</dbReference>
<sequence length="358" mass="39968">MPAAIREWPAWPEFTAPDAKTVLAENGADALRQSWIKVCQELQAVTDEIVERRNKIIPIFDTAQILAEGFSDAQQVKIKRVGSFICRATISESETNILYEDMSRYVADNKQSIQAWPKDSPSMLIFPFLGLGPHIDAGSICRWADAAYRKVYEDVFQGRLDTRDSFDIGVRKNADPALYQAMAQWSVLRIFQGWTALTPTAPREGTIMPPKNKDVDVMDPHTWTLDDKTGWFPGTFKTQSQRLSRASHPHLRLEECLVPVPKVNAGDTVWWHCDVCHAVDTEHLGKVNAAVAFIGSCPTTPVNTDYVKRQLAATLEGRSPPDYALGGEADLDERKLKGYAGLEGLSSEARKAFRFQAS</sequence>
<evidence type="ECO:0000313" key="1">
    <source>
        <dbReference type="EMBL" id="KAF2024455.1"/>
    </source>
</evidence>
<proteinExistence type="predicted"/>
<dbReference type="Pfam" id="PF07350">
    <property type="entry name" value="Gig2-like"/>
    <property type="match status" value="2"/>
</dbReference>
<dbReference type="InterPro" id="IPR010856">
    <property type="entry name" value="Gig2-like"/>
</dbReference>
<dbReference type="Proteomes" id="UP000799777">
    <property type="component" value="Unassembled WGS sequence"/>
</dbReference>
<organism evidence="1 2">
    <name type="scientific">Setomelanomma holmii</name>
    <dbReference type="NCBI Taxonomy" id="210430"/>
    <lineage>
        <taxon>Eukaryota</taxon>
        <taxon>Fungi</taxon>
        <taxon>Dikarya</taxon>
        <taxon>Ascomycota</taxon>
        <taxon>Pezizomycotina</taxon>
        <taxon>Dothideomycetes</taxon>
        <taxon>Pleosporomycetidae</taxon>
        <taxon>Pleosporales</taxon>
        <taxon>Pleosporineae</taxon>
        <taxon>Phaeosphaeriaceae</taxon>
        <taxon>Setomelanomma</taxon>
    </lineage>
</organism>
<comment type="caution">
    <text evidence="1">The sequence shown here is derived from an EMBL/GenBank/DDBJ whole genome shotgun (WGS) entry which is preliminary data.</text>
</comment>